<dbReference type="RefSeq" id="WP_267153431.1">
    <property type="nucleotide sequence ID" value="NZ_JAPMLT010000017.1"/>
</dbReference>
<organism evidence="1 2">
    <name type="scientific">Tumebacillus lacus</name>
    <dbReference type="NCBI Taxonomy" id="2995335"/>
    <lineage>
        <taxon>Bacteria</taxon>
        <taxon>Bacillati</taxon>
        <taxon>Bacillota</taxon>
        <taxon>Bacilli</taxon>
        <taxon>Bacillales</taxon>
        <taxon>Alicyclobacillaceae</taxon>
        <taxon>Tumebacillus</taxon>
    </lineage>
</organism>
<dbReference type="Proteomes" id="UP001208017">
    <property type="component" value="Unassembled WGS sequence"/>
</dbReference>
<dbReference type="InterPro" id="IPR011050">
    <property type="entry name" value="Pectin_lyase_fold/virulence"/>
</dbReference>
<sequence length="46" mass="5329">MYSTGSVVDHASNLHVERVKFTNTGYRAVDVRWSNNITFHNNVFED</sequence>
<keyword evidence="2" id="KW-1185">Reference proteome</keyword>
<dbReference type="Gene3D" id="2.160.20.10">
    <property type="entry name" value="Single-stranded right-handed beta-helix, Pectin lyase-like"/>
    <property type="match status" value="1"/>
</dbReference>
<name>A0ABT3X5K0_9BACL</name>
<accession>A0ABT3X5K0</accession>
<dbReference type="EMBL" id="JAPMLT010000017">
    <property type="protein sequence ID" value="MCX7572180.1"/>
    <property type="molecule type" value="Genomic_DNA"/>
</dbReference>
<comment type="caution">
    <text evidence="1">The sequence shown here is derived from an EMBL/GenBank/DDBJ whole genome shotgun (WGS) entry which is preliminary data.</text>
</comment>
<evidence type="ECO:0008006" key="3">
    <source>
        <dbReference type="Google" id="ProtNLM"/>
    </source>
</evidence>
<proteinExistence type="predicted"/>
<evidence type="ECO:0000313" key="2">
    <source>
        <dbReference type="Proteomes" id="UP001208017"/>
    </source>
</evidence>
<evidence type="ECO:0000313" key="1">
    <source>
        <dbReference type="EMBL" id="MCX7572180.1"/>
    </source>
</evidence>
<gene>
    <name evidence="1" type="ORF">OS242_19880</name>
</gene>
<protein>
    <recommendedName>
        <fullName evidence="3">Right handed beta helix domain-containing protein</fullName>
    </recommendedName>
</protein>
<dbReference type="SUPFAM" id="SSF51126">
    <property type="entry name" value="Pectin lyase-like"/>
    <property type="match status" value="1"/>
</dbReference>
<reference evidence="1 2" key="1">
    <citation type="submission" date="2022-11" db="EMBL/GenBank/DDBJ databases">
        <title>Study of microbial diversity in lake waters.</title>
        <authorList>
            <person name="Zhang J."/>
        </authorList>
    </citation>
    <scope>NUCLEOTIDE SEQUENCE [LARGE SCALE GENOMIC DNA]</scope>
    <source>
        <strain evidence="1 2">DT12</strain>
    </source>
</reference>
<dbReference type="InterPro" id="IPR012334">
    <property type="entry name" value="Pectin_lyas_fold"/>
</dbReference>